<keyword evidence="3" id="KW-1185">Reference proteome</keyword>
<evidence type="ECO:0000256" key="1">
    <source>
        <dbReference type="SAM" id="MobiDB-lite"/>
    </source>
</evidence>
<gene>
    <name evidence="2" type="ORF">FJT64_014684</name>
</gene>
<feature type="compositionally biased region" description="Low complexity" evidence="1">
    <location>
        <begin position="42"/>
        <end position="61"/>
    </location>
</feature>
<dbReference type="EMBL" id="VIIS01002226">
    <property type="protein sequence ID" value="KAF0286845.1"/>
    <property type="molecule type" value="Genomic_DNA"/>
</dbReference>
<dbReference type="AlphaFoldDB" id="A0A6A4UZP6"/>
<proteinExistence type="predicted"/>
<accession>A0A6A4UZP6</accession>
<protein>
    <submittedName>
        <fullName evidence="2">Uncharacterized protein</fullName>
    </submittedName>
</protein>
<feature type="region of interest" description="Disordered" evidence="1">
    <location>
        <begin position="1"/>
        <end position="61"/>
    </location>
</feature>
<reference evidence="2 3" key="1">
    <citation type="submission" date="2019-07" db="EMBL/GenBank/DDBJ databases">
        <title>Draft genome assembly of a fouling barnacle, Amphibalanus amphitrite (Darwin, 1854): The first reference genome for Thecostraca.</title>
        <authorList>
            <person name="Kim W."/>
        </authorList>
    </citation>
    <scope>NUCLEOTIDE SEQUENCE [LARGE SCALE GENOMIC DNA]</scope>
    <source>
        <strain evidence="2">SNU_AA5</strain>
        <tissue evidence="2">Soma without cirri and trophi</tissue>
    </source>
</reference>
<sequence length="81" mass="8247">MYGFRAVPTTVYPEEDGADIDIPSETDVVEPEVKAEPPPATTKPTTKAAPAPTTARPAGGSAAAVTAGWSLLVAALLATRL</sequence>
<evidence type="ECO:0000313" key="2">
    <source>
        <dbReference type="EMBL" id="KAF0286845.1"/>
    </source>
</evidence>
<dbReference type="Proteomes" id="UP000440578">
    <property type="component" value="Unassembled WGS sequence"/>
</dbReference>
<evidence type="ECO:0000313" key="3">
    <source>
        <dbReference type="Proteomes" id="UP000440578"/>
    </source>
</evidence>
<name>A0A6A4UZP6_AMPAM</name>
<feature type="compositionally biased region" description="Acidic residues" evidence="1">
    <location>
        <begin position="13"/>
        <end position="30"/>
    </location>
</feature>
<comment type="caution">
    <text evidence="2">The sequence shown here is derived from an EMBL/GenBank/DDBJ whole genome shotgun (WGS) entry which is preliminary data.</text>
</comment>
<organism evidence="2 3">
    <name type="scientific">Amphibalanus amphitrite</name>
    <name type="common">Striped barnacle</name>
    <name type="synonym">Balanus amphitrite</name>
    <dbReference type="NCBI Taxonomy" id="1232801"/>
    <lineage>
        <taxon>Eukaryota</taxon>
        <taxon>Metazoa</taxon>
        <taxon>Ecdysozoa</taxon>
        <taxon>Arthropoda</taxon>
        <taxon>Crustacea</taxon>
        <taxon>Multicrustacea</taxon>
        <taxon>Cirripedia</taxon>
        <taxon>Thoracica</taxon>
        <taxon>Thoracicalcarea</taxon>
        <taxon>Balanomorpha</taxon>
        <taxon>Balanoidea</taxon>
        <taxon>Balanidae</taxon>
        <taxon>Amphibalaninae</taxon>
        <taxon>Amphibalanus</taxon>
    </lineage>
</organism>